<dbReference type="Pfam" id="PF03739">
    <property type="entry name" value="LptF_LptG"/>
    <property type="match status" value="1"/>
</dbReference>
<dbReference type="GO" id="GO:0055085">
    <property type="term" value="P:transmembrane transport"/>
    <property type="evidence" value="ECO:0007669"/>
    <property type="project" value="InterPro"/>
</dbReference>
<comment type="similarity">
    <text evidence="3">Belongs to the LptF/LptG family.</text>
</comment>
<evidence type="ECO:0000256" key="9">
    <source>
        <dbReference type="ARBA" id="ARBA00022989"/>
    </source>
</evidence>
<evidence type="ECO:0000256" key="7">
    <source>
        <dbReference type="ARBA" id="ARBA00022519"/>
    </source>
</evidence>
<evidence type="ECO:0000313" key="13">
    <source>
        <dbReference type="EMBL" id="ASF48652.1"/>
    </source>
</evidence>
<dbReference type="Proteomes" id="UP000197019">
    <property type="component" value="Chromosome"/>
</dbReference>
<keyword evidence="6" id="KW-1003">Cell membrane</keyword>
<evidence type="ECO:0000313" key="16">
    <source>
        <dbReference type="Proteomes" id="UP000237423"/>
    </source>
</evidence>
<evidence type="ECO:0000256" key="5">
    <source>
        <dbReference type="ARBA" id="ARBA00022448"/>
    </source>
</evidence>
<evidence type="ECO:0000313" key="14">
    <source>
        <dbReference type="EMBL" id="POZ52930.1"/>
    </source>
</evidence>
<evidence type="ECO:0000256" key="8">
    <source>
        <dbReference type="ARBA" id="ARBA00022692"/>
    </source>
</evidence>
<evidence type="ECO:0000256" key="1">
    <source>
        <dbReference type="ARBA" id="ARBA00002265"/>
    </source>
</evidence>
<reference evidence="13 15" key="1">
    <citation type="submission" date="2017-06" db="EMBL/GenBank/DDBJ databases">
        <title>Genome Sequencing of the methanotroph Methylovulum psychrotolerants str. HV10-M2 isolated from a high-altitude environment.</title>
        <authorList>
            <person name="Mateos-Rivera A."/>
        </authorList>
    </citation>
    <scope>NUCLEOTIDE SEQUENCE [LARGE SCALE GENOMIC DNA]</scope>
    <source>
        <strain evidence="13 15">HV10_M2</strain>
    </source>
</reference>
<keyword evidence="15" id="KW-1185">Reference proteome</keyword>
<dbReference type="KEGG" id="mpsy:CEK71_05330"/>
<evidence type="ECO:0000256" key="11">
    <source>
        <dbReference type="ARBA" id="ARBA00026081"/>
    </source>
</evidence>
<keyword evidence="8 12" id="KW-0812">Transmembrane</keyword>
<feature type="transmembrane region" description="Helical" evidence="12">
    <location>
        <begin position="283"/>
        <end position="302"/>
    </location>
</feature>
<evidence type="ECO:0000256" key="3">
    <source>
        <dbReference type="ARBA" id="ARBA00007725"/>
    </source>
</evidence>
<organism evidence="13 15">
    <name type="scientific">Methylovulum psychrotolerans</name>
    <dbReference type="NCBI Taxonomy" id="1704499"/>
    <lineage>
        <taxon>Bacteria</taxon>
        <taxon>Pseudomonadati</taxon>
        <taxon>Pseudomonadota</taxon>
        <taxon>Gammaproteobacteria</taxon>
        <taxon>Methylococcales</taxon>
        <taxon>Methylococcaceae</taxon>
        <taxon>Methylovulum</taxon>
    </lineage>
</organism>
<dbReference type="InterPro" id="IPR030922">
    <property type="entry name" value="LptF"/>
</dbReference>
<feature type="transmembrane region" description="Helical" evidence="12">
    <location>
        <begin position="114"/>
        <end position="137"/>
    </location>
</feature>
<keyword evidence="9 12" id="KW-1133">Transmembrane helix</keyword>
<dbReference type="InterPro" id="IPR005495">
    <property type="entry name" value="LptG/LptF_permease"/>
</dbReference>
<evidence type="ECO:0000256" key="12">
    <source>
        <dbReference type="SAM" id="Phobius"/>
    </source>
</evidence>
<dbReference type="OrthoDB" id="9778062at2"/>
<feature type="transmembrane region" description="Helical" evidence="12">
    <location>
        <begin position="69"/>
        <end position="94"/>
    </location>
</feature>
<dbReference type="EMBL" id="PGFZ01000002">
    <property type="protein sequence ID" value="POZ52930.1"/>
    <property type="molecule type" value="Genomic_DNA"/>
</dbReference>
<dbReference type="RefSeq" id="WP_088621513.1">
    <property type="nucleotide sequence ID" value="NZ_PGFZ01000002.1"/>
</dbReference>
<keyword evidence="7" id="KW-0997">Cell inner membrane</keyword>
<comment type="subunit">
    <text evidence="11">Component of the lipopolysaccharide transport and assembly complex. The LptBFG transporter is composed of two ATP-binding proteins (LptB) and two transmembrane proteins (LptF and LptG).</text>
</comment>
<comment type="function">
    <text evidence="1">Part of the ABC transporter complex LptBFG involved in the translocation of lipopolysaccharide (LPS) from the inner membrane to the outer membrane.</text>
</comment>
<proteinExistence type="inferred from homology"/>
<dbReference type="EMBL" id="CP022129">
    <property type="protein sequence ID" value="ASF48652.1"/>
    <property type="molecule type" value="Genomic_DNA"/>
</dbReference>
<keyword evidence="10 12" id="KW-0472">Membrane</keyword>
<dbReference type="PANTHER" id="PTHR33529:SF7">
    <property type="entry name" value="LIPOPOLYSACCHARIDE EXPORT SYSTEM PERMEASE PROTEIN LPTF"/>
    <property type="match status" value="1"/>
</dbReference>
<reference evidence="14 16" key="2">
    <citation type="submission" date="2017-11" db="EMBL/GenBank/DDBJ databases">
        <title>Draft Genome Sequence of Methylobacter psychrotolerans Sph1T, an Obligate Methanotroph from Low-Temperature Environments.</title>
        <authorList>
            <person name="Oshkin I.Y."/>
            <person name="Miroshnikov K."/>
            <person name="Belova S.E."/>
            <person name="Korzhenkov A."/>
            <person name="Toshchakov S.V."/>
            <person name="Dedysh S.N."/>
        </authorList>
    </citation>
    <scope>NUCLEOTIDE SEQUENCE [LARGE SCALE GENOMIC DNA]</scope>
    <source>
        <strain evidence="14 16">Sph1</strain>
    </source>
</reference>
<feature type="transmembrane region" description="Helical" evidence="12">
    <location>
        <begin position="308"/>
        <end position="326"/>
    </location>
</feature>
<name>A0A1Z4C529_9GAMM</name>
<keyword evidence="5" id="KW-0813">Transport</keyword>
<dbReference type="NCBIfam" id="TIGR04407">
    <property type="entry name" value="LptF_YjgP"/>
    <property type="match status" value="1"/>
</dbReference>
<dbReference type="GO" id="GO:0043190">
    <property type="term" value="C:ATP-binding cassette (ABC) transporter complex"/>
    <property type="evidence" value="ECO:0007669"/>
    <property type="project" value="InterPro"/>
</dbReference>
<evidence type="ECO:0000256" key="6">
    <source>
        <dbReference type="ARBA" id="ARBA00022475"/>
    </source>
</evidence>
<sequence>MLADCPKAPKIRRTFTLTVLDKLIAQDLLKTLVSVWSVIVVIIVSREFIRVLDKAIQGRVSSETLATLLALKTLIIGVSLLPPALFMAVLMVLGKMYRDQEMSAVASAGGGVLTLYRAVFLLVLPLSVAAAGLSLYATPWAEATTANIMHAGDESADLRGIAAGKFSEYSQGDLVFYVESISDDNVMHDVFVQHRQGGTPSIITAESARLRELPEGRYVVFYHGERVQGVPGQLDFVIEKFQDYAVRVEEPDTAVFYTRTAVAAETLWVSGAAVDRAELQRRWSVPLGMLLLSLLAVPLAQVSPRGGVFGNILIGFVIYFCYGNLLRISQLWVTKEVIPVWLGGAGVNLLLLAVGGVLLARLYGWRWLYSHLAQRGAA</sequence>
<evidence type="ECO:0000256" key="4">
    <source>
        <dbReference type="ARBA" id="ARBA00014213"/>
    </source>
</evidence>
<evidence type="ECO:0000256" key="10">
    <source>
        <dbReference type="ARBA" id="ARBA00023136"/>
    </source>
</evidence>
<comment type="subcellular location">
    <subcellularLocation>
        <location evidence="2">Cell inner membrane</location>
        <topology evidence="2">Multi-pass membrane protein</topology>
    </subcellularLocation>
</comment>
<dbReference type="Proteomes" id="UP000237423">
    <property type="component" value="Unassembled WGS sequence"/>
</dbReference>
<dbReference type="PANTHER" id="PTHR33529">
    <property type="entry name" value="SLR0882 PROTEIN-RELATED"/>
    <property type="match status" value="1"/>
</dbReference>
<feature type="transmembrane region" description="Helical" evidence="12">
    <location>
        <begin position="338"/>
        <end position="363"/>
    </location>
</feature>
<dbReference type="GO" id="GO:0015920">
    <property type="term" value="P:lipopolysaccharide transport"/>
    <property type="evidence" value="ECO:0007669"/>
    <property type="project" value="TreeGrafter"/>
</dbReference>
<protein>
    <recommendedName>
        <fullName evidence="4">Lipopolysaccharide export system permease protein LptF</fullName>
    </recommendedName>
</protein>
<evidence type="ECO:0000313" key="15">
    <source>
        <dbReference type="Proteomes" id="UP000197019"/>
    </source>
</evidence>
<evidence type="ECO:0000256" key="2">
    <source>
        <dbReference type="ARBA" id="ARBA00004429"/>
    </source>
</evidence>
<accession>A0A1Z4C529</accession>
<gene>
    <name evidence="13" type="primary">lptF</name>
    <name evidence="14" type="ORF">AADEFJLK_01541</name>
    <name evidence="13" type="ORF">CEK71_05330</name>
</gene>
<dbReference type="AlphaFoldDB" id="A0A1Z4C529"/>
<feature type="transmembrane region" description="Helical" evidence="12">
    <location>
        <begin position="28"/>
        <end position="49"/>
    </location>
</feature>